<feature type="chain" id="PRO_5037931642" evidence="1">
    <location>
        <begin position="24"/>
        <end position="146"/>
    </location>
</feature>
<dbReference type="AlphaFoldDB" id="A0A914W7S5"/>
<evidence type="ECO:0000313" key="2">
    <source>
        <dbReference type="Proteomes" id="UP000887566"/>
    </source>
</evidence>
<sequence length="146" mass="17282">MSAACTALRLSVAFALVFVGTVAQMEKKSIDDEPLDVAETGVFNPIYRKVSPLGPHLLQAMHKRMEEEDKTFERDDRDYRPLQFGKRDYRPLQFGKRDYRPLQFGKRDYRPLQFGKRDYRPLQFGKRDYRPLQFGKKDFRPLQFGK</sequence>
<dbReference type="WBParaSite" id="PSAMB.scaffold3474size18121.g21577.t1">
    <property type="protein sequence ID" value="PSAMB.scaffold3474size18121.g21577.t1"/>
    <property type="gene ID" value="PSAMB.scaffold3474size18121.g21577"/>
</dbReference>
<protein>
    <submittedName>
        <fullName evidence="3">Uncharacterized protein</fullName>
    </submittedName>
</protein>
<evidence type="ECO:0000313" key="3">
    <source>
        <dbReference type="WBParaSite" id="PSAMB.scaffold3474size18121.g21577.t1"/>
    </source>
</evidence>
<reference evidence="3" key="1">
    <citation type="submission" date="2022-11" db="UniProtKB">
        <authorList>
            <consortium name="WormBaseParasite"/>
        </authorList>
    </citation>
    <scope>IDENTIFICATION</scope>
</reference>
<name>A0A914W7S5_9BILA</name>
<keyword evidence="1" id="KW-0732">Signal</keyword>
<evidence type="ECO:0000256" key="1">
    <source>
        <dbReference type="SAM" id="SignalP"/>
    </source>
</evidence>
<accession>A0A914W7S5</accession>
<proteinExistence type="predicted"/>
<dbReference type="Proteomes" id="UP000887566">
    <property type="component" value="Unplaced"/>
</dbReference>
<keyword evidence="2" id="KW-1185">Reference proteome</keyword>
<organism evidence="2 3">
    <name type="scientific">Plectus sambesii</name>
    <dbReference type="NCBI Taxonomy" id="2011161"/>
    <lineage>
        <taxon>Eukaryota</taxon>
        <taxon>Metazoa</taxon>
        <taxon>Ecdysozoa</taxon>
        <taxon>Nematoda</taxon>
        <taxon>Chromadorea</taxon>
        <taxon>Plectida</taxon>
        <taxon>Plectina</taxon>
        <taxon>Plectoidea</taxon>
        <taxon>Plectidae</taxon>
        <taxon>Plectus</taxon>
    </lineage>
</organism>
<feature type="signal peptide" evidence="1">
    <location>
        <begin position="1"/>
        <end position="23"/>
    </location>
</feature>